<dbReference type="Pfam" id="PF05762">
    <property type="entry name" value="VWA_CoxE"/>
    <property type="match status" value="1"/>
</dbReference>
<dbReference type="CDD" id="cd01462">
    <property type="entry name" value="VWA_YIEM_type"/>
    <property type="match status" value="1"/>
</dbReference>
<evidence type="ECO:0000313" key="1">
    <source>
        <dbReference type="EMBL" id="TDP89357.1"/>
    </source>
</evidence>
<evidence type="ECO:0000313" key="2">
    <source>
        <dbReference type="Proteomes" id="UP000295444"/>
    </source>
</evidence>
<keyword evidence="2" id="KW-1185">Reference proteome</keyword>
<protein>
    <submittedName>
        <fullName evidence="1">VWA domain containing CoxE-like protein</fullName>
    </submittedName>
</protein>
<dbReference type="SUPFAM" id="SSF53300">
    <property type="entry name" value="vWA-like"/>
    <property type="match status" value="1"/>
</dbReference>
<dbReference type="InterPro" id="IPR008912">
    <property type="entry name" value="Uncharacterised_CoxE"/>
</dbReference>
<dbReference type="Proteomes" id="UP000295444">
    <property type="component" value="Unassembled WGS sequence"/>
</dbReference>
<dbReference type="PANTHER" id="PTHR30634:SF16">
    <property type="entry name" value="OUTER-MEMBRANE LIPOPROTEIN LOLB"/>
    <property type="match status" value="1"/>
</dbReference>
<dbReference type="InterPro" id="IPR050458">
    <property type="entry name" value="LolB"/>
</dbReference>
<comment type="caution">
    <text evidence="1">The sequence shown here is derived from an EMBL/GenBank/DDBJ whole genome shotgun (WGS) entry which is preliminary data.</text>
</comment>
<dbReference type="RefSeq" id="WP_133854345.1">
    <property type="nucleotide sequence ID" value="NZ_SNXZ01000013.1"/>
</dbReference>
<accession>A0A4R6RST4</accession>
<name>A0A4R6RST4_LABRH</name>
<reference evidence="1 2" key="1">
    <citation type="submission" date="2019-03" db="EMBL/GenBank/DDBJ databases">
        <title>Genomic Encyclopedia of Type Strains, Phase IV (KMG-IV): sequencing the most valuable type-strain genomes for metagenomic binning, comparative biology and taxonomic classification.</title>
        <authorList>
            <person name="Goeker M."/>
        </authorList>
    </citation>
    <scope>NUCLEOTIDE SEQUENCE [LARGE SCALE GENOMIC DNA]</scope>
    <source>
        <strain evidence="1 2">DSM 45361</strain>
    </source>
</reference>
<sequence length="385" mass="41733">MTDDERMRRWRLVLGDPADSSSTLDKADQQLDQALAALYDAERDNGPRSGGLGSSAPRVARWLGDIREYFPSSVVQVMQRDAVDRLGLTQMLLEPELLGAVEPDVHLVGTLLSLGGVLPARTKETARQVVAKVVKQLEERLAEKTRSAVRGALDRANRTHRPRHADIDWNRTIRANLKHFSPELGTILPERLVGNGRRGQSVQREVILAVDQSGSMAESVVYAGIFGAVLASMPSLRTHMVVFDTSVIDLTEQLDDPVDVLFGTQLGGGTDINRALTYCQSLITRPPETLLVLITDLYEGGNREEMLRRIGGFVGAGVQVVTLLALSDSGAPSYDHDNAAALAALGVPAFACTPDQFPDLMAAAIRRADLAEWAGAQNPTIDGVR</sequence>
<proteinExistence type="predicted"/>
<dbReference type="Gene3D" id="3.40.50.410">
    <property type="entry name" value="von Willebrand factor, type A domain"/>
    <property type="match status" value="1"/>
</dbReference>
<dbReference type="AlphaFoldDB" id="A0A4R6RST4"/>
<dbReference type="InterPro" id="IPR036465">
    <property type="entry name" value="vWFA_dom_sf"/>
</dbReference>
<gene>
    <name evidence="1" type="ORF">EV186_1134</name>
</gene>
<dbReference type="OrthoDB" id="9789979at2"/>
<organism evidence="1 2">
    <name type="scientific">Labedaea rhizosphaerae</name>
    <dbReference type="NCBI Taxonomy" id="598644"/>
    <lineage>
        <taxon>Bacteria</taxon>
        <taxon>Bacillati</taxon>
        <taxon>Actinomycetota</taxon>
        <taxon>Actinomycetes</taxon>
        <taxon>Pseudonocardiales</taxon>
        <taxon>Pseudonocardiaceae</taxon>
        <taxon>Labedaea</taxon>
    </lineage>
</organism>
<dbReference type="PANTHER" id="PTHR30634">
    <property type="entry name" value="OUTER MEMBRANE LOLAB LIPOPROTEIN INSERTION APPARATUS"/>
    <property type="match status" value="1"/>
</dbReference>
<dbReference type="EMBL" id="SNXZ01000013">
    <property type="protein sequence ID" value="TDP89357.1"/>
    <property type="molecule type" value="Genomic_DNA"/>
</dbReference>